<gene>
    <name evidence="1" type="ORF">TNCT_108241</name>
</gene>
<dbReference type="EMBL" id="BMAO01015320">
    <property type="protein sequence ID" value="GFR00974.1"/>
    <property type="molecule type" value="Genomic_DNA"/>
</dbReference>
<accession>A0A8X6GDJ5</accession>
<comment type="caution">
    <text evidence="1">The sequence shown here is derived from an EMBL/GenBank/DDBJ whole genome shotgun (WGS) entry which is preliminary data.</text>
</comment>
<evidence type="ECO:0000313" key="2">
    <source>
        <dbReference type="Proteomes" id="UP000887116"/>
    </source>
</evidence>
<proteinExistence type="predicted"/>
<protein>
    <submittedName>
        <fullName evidence="1">Uncharacterized protein</fullName>
    </submittedName>
</protein>
<dbReference type="AlphaFoldDB" id="A0A8X6GDJ5"/>
<reference evidence="1" key="1">
    <citation type="submission" date="2020-07" db="EMBL/GenBank/DDBJ databases">
        <title>Multicomponent nature underlies the extraordinary mechanical properties of spider dragline silk.</title>
        <authorList>
            <person name="Kono N."/>
            <person name="Nakamura H."/>
            <person name="Mori M."/>
            <person name="Yoshida Y."/>
            <person name="Ohtoshi R."/>
            <person name="Malay A.D."/>
            <person name="Moran D.A.P."/>
            <person name="Tomita M."/>
            <person name="Numata K."/>
            <person name="Arakawa K."/>
        </authorList>
    </citation>
    <scope>NUCLEOTIDE SEQUENCE</scope>
</reference>
<keyword evidence="2" id="KW-1185">Reference proteome</keyword>
<evidence type="ECO:0000313" key="1">
    <source>
        <dbReference type="EMBL" id="GFR00974.1"/>
    </source>
</evidence>
<name>A0A8X6GDJ5_TRICU</name>
<sequence>MRKVCATIGHCIMTTRQATHCTHCLQVAGQNECGNVAPAPIHNQSGISKLLFVQKDQKNPERNLAWDAGSGTGSPFFAQ</sequence>
<organism evidence="1 2">
    <name type="scientific">Trichonephila clavata</name>
    <name type="common">Joro spider</name>
    <name type="synonym">Nephila clavata</name>
    <dbReference type="NCBI Taxonomy" id="2740835"/>
    <lineage>
        <taxon>Eukaryota</taxon>
        <taxon>Metazoa</taxon>
        <taxon>Ecdysozoa</taxon>
        <taxon>Arthropoda</taxon>
        <taxon>Chelicerata</taxon>
        <taxon>Arachnida</taxon>
        <taxon>Araneae</taxon>
        <taxon>Araneomorphae</taxon>
        <taxon>Entelegynae</taxon>
        <taxon>Araneoidea</taxon>
        <taxon>Nephilidae</taxon>
        <taxon>Trichonephila</taxon>
    </lineage>
</organism>
<dbReference type="Proteomes" id="UP000887116">
    <property type="component" value="Unassembled WGS sequence"/>
</dbReference>